<proteinExistence type="predicted"/>
<dbReference type="PANTHER" id="PTHR46558:SF11">
    <property type="entry name" value="HTH-TYPE TRANSCRIPTIONAL REGULATOR XRE"/>
    <property type="match status" value="1"/>
</dbReference>
<dbReference type="InterPro" id="IPR010982">
    <property type="entry name" value="Lambda_DNA-bd_dom_sf"/>
</dbReference>
<name>A0A177L4L4_9BACI</name>
<sequence>MAPFHENIRNLRTSRKLSLKELADIFSAKYGVKVGKSSISRWENGDSEPNISDANLYADYFGVSLDWLMDRDAENKTNTNTIETFAAHIDDDATEEEMEEIRKYFEYLKSRRK</sequence>
<comment type="caution">
    <text evidence="3">The sequence shown here is derived from an EMBL/GenBank/DDBJ whole genome shotgun (WGS) entry which is preliminary data.</text>
</comment>
<dbReference type="Pfam" id="PF01381">
    <property type="entry name" value="HTH_3"/>
    <property type="match status" value="1"/>
</dbReference>
<feature type="domain" description="HTH cro/C1-type" evidence="2">
    <location>
        <begin position="8"/>
        <end position="68"/>
    </location>
</feature>
<dbReference type="EMBL" id="LQWY01000039">
    <property type="protein sequence ID" value="OAH60374.1"/>
    <property type="molecule type" value="Genomic_DNA"/>
</dbReference>
<dbReference type="Gene3D" id="1.10.260.40">
    <property type="entry name" value="lambda repressor-like DNA-binding domains"/>
    <property type="match status" value="1"/>
</dbReference>
<evidence type="ECO:0000313" key="4">
    <source>
        <dbReference type="Proteomes" id="UP000076935"/>
    </source>
</evidence>
<dbReference type="CDD" id="cd00093">
    <property type="entry name" value="HTH_XRE"/>
    <property type="match status" value="1"/>
</dbReference>
<evidence type="ECO:0000256" key="1">
    <source>
        <dbReference type="ARBA" id="ARBA00023125"/>
    </source>
</evidence>
<accession>A0A177L4L4</accession>
<dbReference type="SMART" id="SM00530">
    <property type="entry name" value="HTH_XRE"/>
    <property type="match status" value="1"/>
</dbReference>
<protein>
    <recommendedName>
        <fullName evidence="2">HTH cro/C1-type domain-containing protein</fullName>
    </recommendedName>
</protein>
<dbReference type="SUPFAM" id="SSF47413">
    <property type="entry name" value="lambda repressor-like DNA-binding domains"/>
    <property type="match status" value="1"/>
</dbReference>
<evidence type="ECO:0000313" key="3">
    <source>
        <dbReference type="EMBL" id="OAH60374.1"/>
    </source>
</evidence>
<dbReference type="PROSITE" id="PS50943">
    <property type="entry name" value="HTH_CROC1"/>
    <property type="match status" value="1"/>
</dbReference>
<keyword evidence="4" id="KW-1185">Reference proteome</keyword>
<keyword evidence="1" id="KW-0238">DNA-binding</keyword>
<dbReference type="RefSeq" id="WP_063966140.1">
    <property type="nucleotide sequence ID" value="NZ_JBCNAN010000063.1"/>
</dbReference>
<organism evidence="3 4">
    <name type="scientific">Domibacillus aminovorans</name>
    <dbReference type="NCBI Taxonomy" id="29332"/>
    <lineage>
        <taxon>Bacteria</taxon>
        <taxon>Bacillati</taxon>
        <taxon>Bacillota</taxon>
        <taxon>Bacilli</taxon>
        <taxon>Bacillales</taxon>
        <taxon>Bacillaceae</taxon>
        <taxon>Domibacillus</taxon>
    </lineage>
</organism>
<dbReference type="InterPro" id="IPR001387">
    <property type="entry name" value="Cro/C1-type_HTH"/>
</dbReference>
<reference evidence="3 4" key="1">
    <citation type="submission" date="2016-01" db="EMBL/GenBank/DDBJ databases">
        <title>Investigation of taxonomic status of Bacillus aminovorans.</title>
        <authorList>
            <person name="Verma A."/>
            <person name="Pal Y."/>
            <person name="Krishnamurthi S."/>
        </authorList>
    </citation>
    <scope>NUCLEOTIDE SEQUENCE [LARGE SCALE GENOMIC DNA]</scope>
    <source>
        <strain evidence="3 4">DSM 1314</strain>
    </source>
</reference>
<dbReference type="GO" id="GO:0003677">
    <property type="term" value="F:DNA binding"/>
    <property type="evidence" value="ECO:0007669"/>
    <property type="project" value="UniProtKB-KW"/>
</dbReference>
<gene>
    <name evidence="3" type="ORF">AWH49_16735</name>
</gene>
<dbReference type="AlphaFoldDB" id="A0A177L4L4"/>
<dbReference type="PANTHER" id="PTHR46558">
    <property type="entry name" value="TRACRIPTIONAL REGULATORY PROTEIN-RELATED-RELATED"/>
    <property type="match status" value="1"/>
</dbReference>
<evidence type="ECO:0000259" key="2">
    <source>
        <dbReference type="PROSITE" id="PS50943"/>
    </source>
</evidence>
<dbReference type="Proteomes" id="UP000076935">
    <property type="component" value="Unassembled WGS sequence"/>
</dbReference>